<dbReference type="RefSeq" id="WP_040190620.1">
    <property type="nucleotide sequence ID" value="NZ_BJJW01000008.1"/>
</dbReference>
<organism evidence="3 4">
    <name type="scientific">Leuconostoc citreum</name>
    <dbReference type="NCBI Taxonomy" id="33964"/>
    <lineage>
        <taxon>Bacteria</taxon>
        <taxon>Bacillati</taxon>
        <taxon>Bacillota</taxon>
        <taxon>Bacilli</taxon>
        <taxon>Lactobacillales</taxon>
        <taxon>Lactobacillaceae</taxon>
        <taxon>Leuconostoc</taxon>
    </lineage>
</organism>
<dbReference type="PANTHER" id="PTHR43048">
    <property type="entry name" value="METHYLMALONYL-COA EPIMERASE"/>
    <property type="match status" value="1"/>
</dbReference>
<keyword evidence="1" id="KW-0479">Metal-binding</keyword>
<dbReference type="EMBL" id="BJJW01000008">
    <property type="protein sequence ID" value="GDZ84080.1"/>
    <property type="molecule type" value="Genomic_DNA"/>
</dbReference>
<dbReference type="SUPFAM" id="SSF54593">
    <property type="entry name" value="Glyoxalase/Bleomycin resistance protein/Dihydroxybiphenyl dioxygenase"/>
    <property type="match status" value="1"/>
</dbReference>
<evidence type="ECO:0000256" key="1">
    <source>
        <dbReference type="ARBA" id="ARBA00022723"/>
    </source>
</evidence>
<dbReference type="InterPro" id="IPR037523">
    <property type="entry name" value="VOC_core"/>
</dbReference>
<dbReference type="GO" id="GO:0016829">
    <property type="term" value="F:lyase activity"/>
    <property type="evidence" value="ECO:0007669"/>
    <property type="project" value="UniProtKB-KW"/>
</dbReference>
<gene>
    <name evidence="3" type="primary">gloA2_2</name>
    <name evidence="3" type="ORF">LCIT_13220</name>
</gene>
<dbReference type="PANTHER" id="PTHR43048:SF3">
    <property type="entry name" value="METHYLMALONYL-COA EPIMERASE, MITOCHONDRIAL"/>
    <property type="match status" value="1"/>
</dbReference>
<dbReference type="GO" id="GO:0046872">
    <property type="term" value="F:metal ion binding"/>
    <property type="evidence" value="ECO:0007669"/>
    <property type="project" value="UniProtKB-KW"/>
</dbReference>
<dbReference type="PROSITE" id="PS51819">
    <property type="entry name" value="VOC"/>
    <property type="match status" value="1"/>
</dbReference>
<dbReference type="Pfam" id="PF13669">
    <property type="entry name" value="Glyoxalase_4"/>
    <property type="match status" value="1"/>
</dbReference>
<dbReference type="Proteomes" id="UP000323274">
    <property type="component" value="Unassembled WGS sequence"/>
</dbReference>
<protein>
    <submittedName>
        <fullName evidence="3">Lactoylglutathione lyase</fullName>
    </submittedName>
</protein>
<sequence length="128" mass="14346">MAINDYFTGIQHVGIPTQNLEATIAFYETLGFKKAGLFRNNDSRCAFMQFNNLVIETWEGDTINHAGAINHISLNATDIDKAFAAVKAAGLMLVDQEIQSIPTFWENGIRYFNILGPNQETIEFCQIL</sequence>
<evidence type="ECO:0000259" key="2">
    <source>
        <dbReference type="PROSITE" id="PS51819"/>
    </source>
</evidence>
<feature type="domain" description="VOC" evidence="2">
    <location>
        <begin position="9"/>
        <end position="127"/>
    </location>
</feature>
<evidence type="ECO:0000313" key="3">
    <source>
        <dbReference type="EMBL" id="GDZ84080.1"/>
    </source>
</evidence>
<comment type="caution">
    <text evidence="3">The sequence shown here is derived from an EMBL/GenBank/DDBJ whole genome shotgun (WGS) entry which is preliminary data.</text>
</comment>
<name>A0A5A5TYU7_LEUCI</name>
<dbReference type="CDD" id="cd06587">
    <property type="entry name" value="VOC"/>
    <property type="match status" value="1"/>
</dbReference>
<evidence type="ECO:0000313" key="4">
    <source>
        <dbReference type="Proteomes" id="UP000323274"/>
    </source>
</evidence>
<proteinExistence type="predicted"/>
<reference evidence="3 4" key="1">
    <citation type="submission" date="2019-04" db="EMBL/GenBank/DDBJ databases">
        <title>A pseudo-fructophilic Leuconostoc citreum strain F192-5 isolated from peel of satsuma mandarin: the first report for isolation and characterization of strain-dependent fructophilic-like characteristics.</title>
        <authorList>
            <person name="Maeno S."/>
            <person name="Tanizawa Y."/>
            <person name="Kajikawa A."/>
            <person name="Kanesaki Y."/>
            <person name="Kubota E."/>
            <person name="Arita M."/>
            <person name="Leon D."/>
            <person name="Endo A."/>
        </authorList>
    </citation>
    <scope>NUCLEOTIDE SEQUENCE [LARGE SCALE GENOMIC DNA]</scope>
    <source>
        <strain evidence="3 4">F192-5</strain>
    </source>
</reference>
<dbReference type="GO" id="GO:0046491">
    <property type="term" value="P:L-methylmalonyl-CoA metabolic process"/>
    <property type="evidence" value="ECO:0007669"/>
    <property type="project" value="TreeGrafter"/>
</dbReference>
<dbReference type="InterPro" id="IPR051785">
    <property type="entry name" value="MMCE/EMCE_epimerase"/>
</dbReference>
<dbReference type="InterPro" id="IPR029068">
    <property type="entry name" value="Glyas_Bleomycin-R_OHBP_Dase"/>
</dbReference>
<dbReference type="GO" id="GO:0004493">
    <property type="term" value="F:methylmalonyl-CoA epimerase activity"/>
    <property type="evidence" value="ECO:0007669"/>
    <property type="project" value="TreeGrafter"/>
</dbReference>
<dbReference type="AlphaFoldDB" id="A0A5A5TYU7"/>
<keyword evidence="3" id="KW-0456">Lyase</keyword>
<accession>A0A5A5TYU7</accession>
<dbReference type="Gene3D" id="3.10.180.10">
    <property type="entry name" value="2,3-Dihydroxybiphenyl 1,2-Dioxygenase, domain 1"/>
    <property type="match status" value="1"/>
</dbReference>